<feature type="transmembrane region" description="Helical" evidence="1">
    <location>
        <begin position="128"/>
        <end position="149"/>
    </location>
</feature>
<sequence>MEASSLFSQSAMDLATEVEAMLASMVRDVASQAFFINPSIFLSIGSDSWEVSSKGKRVFLATFAIWMSTFGVSLYRRTSSVANASRFRISLGTVILFSGSCHSSVITCCSVWLTGNMIFLLDRRPPNISSWIVLGGLSSSICIVSLTALMRCTMSLDEK</sequence>
<evidence type="ECO:0000313" key="3">
    <source>
        <dbReference type="Proteomes" id="UP000770717"/>
    </source>
</evidence>
<feature type="transmembrane region" description="Helical" evidence="1">
    <location>
        <begin position="58"/>
        <end position="75"/>
    </location>
</feature>
<proteinExistence type="predicted"/>
<comment type="caution">
    <text evidence="2">The sequence shown here is derived from an EMBL/GenBank/DDBJ whole genome shotgun (WGS) entry which is preliminary data.</text>
</comment>
<dbReference type="AlphaFoldDB" id="A0A8J6E3C9"/>
<keyword evidence="1" id="KW-1133">Transmembrane helix</keyword>
<dbReference type="Proteomes" id="UP000770717">
    <property type="component" value="Unassembled WGS sequence"/>
</dbReference>
<protein>
    <submittedName>
        <fullName evidence="2">Uncharacterized protein</fullName>
    </submittedName>
</protein>
<keyword evidence="3" id="KW-1185">Reference proteome</keyword>
<accession>A0A8J6E3C9</accession>
<keyword evidence="1" id="KW-0472">Membrane</keyword>
<name>A0A8J6E3C9_ELECQ</name>
<evidence type="ECO:0000256" key="1">
    <source>
        <dbReference type="SAM" id="Phobius"/>
    </source>
</evidence>
<reference evidence="2" key="1">
    <citation type="thesis" date="2020" institute="ProQuest LLC" country="789 East Eisenhower Parkway, Ann Arbor, MI, USA">
        <title>Comparative Genomics and Chromosome Evolution.</title>
        <authorList>
            <person name="Mudd A.B."/>
        </authorList>
    </citation>
    <scope>NUCLEOTIDE SEQUENCE</scope>
    <source>
        <strain evidence="2">HN-11 Male</strain>
        <tissue evidence="2">Kidney and liver</tissue>
    </source>
</reference>
<keyword evidence="1" id="KW-0812">Transmembrane</keyword>
<organism evidence="2 3">
    <name type="scientific">Eleutherodactylus coqui</name>
    <name type="common">Puerto Rican coqui</name>
    <dbReference type="NCBI Taxonomy" id="57060"/>
    <lineage>
        <taxon>Eukaryota</taxon>
        <taxon>Metazoa</taxon>
        <taxon>Chordata</taxon>
        <taxon>Craniata</taxon>
        <taxon>Vertebrata</taxon>
        <taxon>Euteleostomi</taxon>
        <taxon>Amphibia</taxon>
        <taxon>Batrachia</taxon>
        <taxon>Anura</taxon>
        <taxon>Neobatrachia</taxon>
        <taxon>Hyloidea</taxon>
        <taxon>Eleutherodactylidae</taxon>
        <taxon>Eleutherodactylinae</taxon>
        <taxon>Eleutherodactylus</taxon>
        <taxon>Eleutherodactylus</taxon>
    </lineage>
</organism>
<dbReference type="EMBL" id="WNTK01027862">
    <property type="protein sequence ID" value="KAG9461155.1"/>
    <property type="molecule type" value="Genomic_DNA"/>
</dbReference>
<feature type="transmembrane region" description="Helical" evidence="1">
    <location>
        <begin position="87"/>
        <end position="113"/>
    </location>
</feature>
<evidence type="ECO:0000313" key="2">
    <source>
        <dbReference type="EMBL" id="KAG9461155.1"/>
    </source>
</evidence>
<gene>
    <name evidence="2" type="ORF">GDO78_017898</name>
</gene>